<evidence type="ECO:0000313" key="2">
    <source>
        <dbReference type="EMBL" id="MBO3794319.1"/>
    </source>
</evidence>
<organism evidence="2 3">
    <name type="scientific">Bacillus subtilis</name>
    <dbReference type="NCBI Taxonomy" id="1423"/>
    <lineage>
        <taxon>Bacteria</taxon>
        <taxon>Bacillati</taxon>
        <taxon>Bacillota</taxon>
        <taxon>Bacilli</taxon>
        <taxon>Bacillales</taxon>
        <taxon>Bacillaceae</taxon>
        <taxon>Bacillus</taxon>
    </lineage>
</organism>
<accession>A0A8I1WEP3</accession>
<protein>
    <submittedName>
        <fullName evidence="2">Uncharacterized protein</fullName>
    </submittedName>
</protein>
<sequence>MAKKRIDIIEDINKGLNLDQLAPKSREEGVMHVKGNDDKQNKENRK</sequence>
<proteinExistence type="predicted"/>
<evidence type="ECO:0000313" key="3">
    <source>
        <dbReference type="Proteomes" id="UP000665181"/>
    </source>
</evidence>
<name>A0A8I1WEP3_BACIU</name>
<dbReference type="Proteomes" id="UP000665181">
    <property type="component" value="Unassembled WGS sequence"/>
</dbReference>
<dbReference type="AlphaFoldDB" id="A0A8I1WEP3"/>
<comment type="caution">
    <text evidence="2">The sequence shown here is derived from an EMBL/GenBank/DDBJ whole genome shotgun (WGS) entry which is preliminary data.</text>
</comment>
<feature type="compositionally biased region" description="Basic and acidic residues" evidence="1">
    <location>
        <begin position="24"/>
        <end position="46"/>
    </location>
</feature>
<feature type="region of interest" description="Disordered" evidence="1">
    <location>
        <begin position="23"/>
        <end position="46"/>
    </location>
</feature>
<gene>
    <name evidence="2" type="ORF">J5227_08350</name>
</gene>
<evidence type="ECO:0000256" key="1">
    <source>
        <dbReference type="SAM" id="MobiDB-lite"/>
    </source>
</evidence>
<dbReference type="EMBL" id="JAGFPW010000005">
    <property type="protein sequence ID" value="MBO3794319.1"/>
    <property type="molecule type" value="Genomic_DNA"/>
</dbReference>
<dbReference type="RefSeq" id="WP_163190256.1">
    <property type="nucleotide sequence ID" value="NZ_JAGFPW010000005.1"/>
</dbReference>
<reference evidence="2" key="1">
    <citation type="submission" date="2021-03" db="EMBL/GenBank/DDBJ databases">
        <title>Isolation of Bacillus subtilis from fermented food sample.</title>
        <authorList>
            <person name="Lakshmanan V."/>
            <person name="Athira K."/>
            <person name="Rajagopal K."/>
        </authorList>
    </citation>
    <scope>NUCLEOTIDE SEQUENCE</scope>
    <source>
        <strain evidence="2">S1</strain>
    </source>
</reference>